<accession>A0A841BJM3</accession>
<dbReference type="InterPro" id="IPR035906">
    <property type="entry name" value="MetI-like_sf"/>
</dbReference>
<dbReference type="Pfam" id="PF00528">
    <property type="entry name" value="BPD_transp_1"/>
    <property type="match status" value="1"/>
</dbReference>
<dbReference type="EMBL" id="JACHMN010000001">
    <property type="protein sequence ID" value="MBB5867396.1"/>
    <property type="molecule type" value="Genomic_DNA"/>
</dbReference>
<sequence>MSAIAVPVGRTRPGLRATGWLAVTVLGAVAATAVLGPWLAPDDPNHADLLASYAAPSAAHWLGTDATGRDVASRLIAGTRTALIGPAAIVALSLLVGVPLALAAAWRGGWAATVVGRAMDLLFAVPALLLGILAVAVAGPGLVPAVAALAIAYLPYVGRLATAAAEAERVKPYVRALEVQGHPALRISLRHILRNIAGPLLGQASVAFAYALLDLAALSFLGLGVQAPDADWGVLVNDRDALLRGHPLGVAAAAVVIVATVLSLFTVGSRVSGPQR</sequence>
<evidence type="ECO:0000256" key="3">
    <source>
        <dbReference type="ARBA" id="ARBA00022475"/>
    </source>
</evidence>
<comment type="caution">
    <text evidence="9">The sequence shown here is derived from an EMBL/GenBank/DDBJ whole genome shotgun (WGS) entry which is preliminary data.</text>
</comment>
<feature type="transmembrane region" description="Helical" evidence="7">
    <location>
        <begin position="145"/>
        <end position="165"/>
    </location>
</feature>
<organism evidence="9 10">
    <name type="scientific">Allocatelliglobosispora scoriae</name>
    <dbReference type="NCBI Taxonomy" id="643052"/>
    <lineage>
        <taxon>Bacteria</taxon>
        <taxon>Bacillati</taxon>
        <taxon>Actinomycetota</taxon>
        <taxon>Actinomycetes</taxon>
        <taxon>Micromonosporales</taxon>
        <taxon>Micromonosporaceae</taxon>
        <taxon>Allocatelliglobosispora</taxon>
    </lineage>
</organism>
<evidence type="ECO:0000256" key="4">
    <source>
        <dbReference type="ARBA" id="ARBA00022692"/>
    </source>
</evidence>
<dbReference type="PROSITE" id="PS50928">
    <property type="entry name" value="ABC_TM1"/>
    <property type="match status" value="1"/>
</dbReference>
<dbReference type="GO" id="GO:0005886">
    <property type="term" value="C:plasma membrane"/>
    <property type="evidence" value="ECO:0007669"/>
    <property type="project" value="UniProtKB-SubCell"/>
</dbReference>
<keyword evidence="4 7" id="KW-0812">Transmembrane</keyword>
<protein>
    <submittedName>
        <fullName evidence="9">Peptide/nickel transport system permease protein</fullName>
    </submittedName>
</protein>
<dbReference type="PANTHER" id="PTHR43386:SF1">
    <property type="entry name" value="D,D-DIPEPTIDE TRANSPORT SYSTEM PERMEASE PROTEIN DDPC-RELATED"/>
    <property type="match status" value="1"/>
</dbReference>
<feature type="transmembrane region" description="Helical" evidence="7">
    <location>
        <begin position="200"/>
        <end position="225"/>
    </location>
</feature>
<evidence type="ECO:0000313" key="9">
    <source>
        <dbReference type="EMBL" id="MBB5867396.1"/>
    </source>
</evidence>
<feature type="transmembrane region" description="Helical" evidence="7">
    <location>
        <begin position="20"/>
        <end position="40"/>
    </location>
</feature>
<dbReference type="SUPFAM" id="SSF161098">
    <property type="entry name" value="MetI-like"/>
    <property type="match status" value="1"/>
</dbReference>
<keyword evidence="5 7" id="KW-1133">Transmembrane helix</keyword>
<evidence type="ECO:0000256" key="5">
    <source>
        <dbReference type="ARBA" id="ARBA00022989"/>
    </source>
</evidence>
<dbReference type="Proteomes" id="UP000587527">
    <property type="component" value="Unassembled WGS sequence"/>
</dbReference>
<dbReference type="PANTHER" id="PTHR43386">
    <property type="entry name" value="OLIGOPEPTIDE TRANSPORT SYSTEM PERMEASE PROTEIN APPC"/>
    <property type="match status" value="1"/>
</dbReference>
<evidence type="ECO:0000256" key="7">
    <source>
        <dbReference type="RuleBase" id="RU363032"/>
    </source>
</evidence>
<feature type="transmembrane region" description="Helical" evidence="7">
    <location>
        <begin position="245"/>
        <end position="267"/>
    </location>
</feature>
<reference evidence="9 10" key="1">
    <citation type="submission" date="2020-08" db="EMBL/GenBank/DDBJ databases">
        <title>Sequencing the genomes of 1000 actinobacteria strains.</title>
        <authorList>
            <person name="Klenk H.-P."/>
        </authorList>
    </citation>
    <scope>NUCLEOTIDE SEQUENCE [LARGE SCALE GENOMIC DNA]</scope>
    <source>
        <strain evidence="9 10">DSM 45362</strain>
    </source>
</reference>
<comment type="similarity">
    <text evidence="7">Belongs to the binding-protein-dependent transport system permease family.</text>
</comment>
<comment type="subcellular location">
    <subcellularLocation>
        <location evidence="1 7">Cell membrane</location>
        <topology evidence="1 7">Multi-pass membrane protein</topology>
    </subcellularLocation>
</comment>
<dbReference type="CDD" id="cd06261">
    <property type="entry name" value="TM_PBP2"/>
    <property type="match status" value="1"/>
</dbReference>
<evidence type="ECO:0000259" key="8">
    <source>
        <dbReference type="PROSITE" id="PS50928"/>
    </source>
</evidence>
<dbReference type="Gene3D" id="1.10.3720.10">
    <property type="entry name" value="MetI-like"/>
    <property type="match status" value="1"/>
</dbReference>
<gene>
    <name evidence="9" type="ORF">F4553_000775</name>
</gene>
<dbReference type="GO" id="GO:0055085">
    <property type="term" value="P:transmembrane transport"/>
    <property type="evidence" value="ECO:0007669"/>
    <property type="project" value="InterPro"/>
</dbReference>
<evidence type="ECO:0000256" key="1">
    <source>
        <dbReference type="ARBA" id="ARBA00004651"/>
    </source>
</evidence>
<feature type="domain" description="ABC transmembrane type-1" evidence="8">
    <location>
        <begin position="79"/>
        <end position="268"/>
    </location>
</feature>
<feature type="transmembrane region" description="Helical" evidence="7">
    <location>
        <begin position="83"/>
        <end position="106"/>
    </location>
</feature>
<dbReference type="AlphaFoldDB" id="A0A841BJM3"/>
<name>A0A841BJM3_9ACTN</name>
<dbReference type="InterPro" id="IPR050366">
    <property type="entry name" value="BP-dependent_transpt_permease"/>
</dbReference>
<keyword evidence="3" id="KW-1003">Cell membrane</keyword>
<evidence type="ECO:0000313" key="10">
    <source>
        <dbReference type="Proteomes" id="UP000587527"/>
    </source>
</evidence>
<keyword evidence="2 7" id="KW-0813">Transport</keyword>
<proteinExistence type="inferred from homology"/>
<evidence type="ECO:0000256" key="2">
    <source>
        <dbReference type="ARBA" id="ARBA00022448"/>
    </source>
</evidence>
<keyword evidence="10" id="KW-1185">Reference proteome</keyword>
<evidence type="ECO:0000256" key="6">
    <source>
        <dbReference type="ARBA" id="ARBA00023136"/>
    </source>
</evidence>
<dbReference type="InterPro" id="IPR000515">
    <property type="entry name" value="MetI-like"/>
</dbReference>
<keyword evidence="6 7" id="KW-0472">Membrane</keyword>
<feature type="transmembrane region" description="Helical" evidence="7">
    <location>
        <begin position="118"/>
        <end position="139"/>
    </location>
</feature>
<dbReference type="RefSeq" id="WP_184832053.1">
    <property type="nucleotide sequence ID" value="NZ_JACHMN010000001.1"/>
</dbReference>